<sequence>MSVEEDFRQMVTDFGNGKTDAIIMHIDTTKLLSPEEWELLAAAGATVVVVHKQIPQNDN</sequence>
<dbReference type="EMBL" id="PJRQ01000041">
    <property type="protein sequence ID" value="PLR08656.1"/>
    <property type="molecule type" value="Genomic_DNA"/>
</dbReference>
<gene>
    <name evidence="1" type="ORF">CFHF_19555</name>
</gene>
<accession>A0A2N5CNZ0</accession>
<name>A0A2N5CNZ0_9CAUL</name>
<reference evidence="1 2" key="1">
    <citation type="submission" date="2017-12" db="EMBL/GenBank/DDBJ databases">
        <title>The genome sequence of Caulobacter flavus CGMCC1 15093.</title>
        <authorList>
            <person name="Gao J."/>
            <person name="Mao X."/>
            <person name="Sun J."/>
        </authorList>
    </citation>
    <scope>NUCLEOTIDE SEQUENCE [LARGE SCALE GENOMIC DNA]</scope>
    <source>
        <strain evidence="1 2">CGMCC1 15093</strain>
    </source>
</reference>
<organism evidence="1 2">
    <name type="scientific">Caulobacter flavus</name>
    <dbReference type="NCBI Taxonomy" id="1679497"/>
    <lineage>
        <taxon>Bacteria</taxon>
        <taxon>Pseudomonadati</taxon>
        <taxon>Pseudomonadota</taxon>
        <taxon>Alphaproteobacteria</taxon>
        <taxon>Caulobacterales</taxon>
        <taxon>Caulobacteraceae</taxon>
        <taxon>Caulobacter</taxon>
    </lineage>
</organism>
<comment type="caution">
    <text evidence="1">The sequence shown here is derived from an EMBL/GenBank/DDBJ whole genome shotgun (WGS) entry which is preliminary data.</text>
</comment>
<protein>
    <submittedName>
        <fullName evidence="1">Uncharacterized protein</fullName>
    </submittedName>
</protein>
<evidence type="ECO:0000313" key="1">
    <source>
        <dbReference type="EMBL" id="PLR08656.1"/>
    </source>
</evidence>
<evidence type="ECO:0000313" key="2">
    <source>
        <dbReference type="Proteomes" id="UP000234483"/>
    </source>
</evidence>
<dbReference type="AlphaFoldDB" id="A0A2N5CNZ0"/>
<dbReference type="Proteomes" id="UP000234483">
    <property type="component" value="Unassembled WGS sequence"/>
</dbReference>
<proteinExistence type="predicted"/>
<dbReference type="RefSeq" id="WP_145998464.1">
    <property type="nucleotide sequence ID" value="NZ_CP026100.1"/>
</dbReference>